<evidence type="ECO:0000313" key="2">
    <source>
        <dbReference type="EMBL" id="KAF4611407.1"/>
    </source>
</evidence>
<reference evidence="2 3" key="1">
    <citation type="submission" date="2019-12" db="EMBL/GenBank/DDBJ databases">
        <authorList>
            <person name="Floudas D."/>
            <person name="Bentzer J."/>
            <person name="Ahren D."/>
            <person name="Johansson T."/>
            <person name="Persson P."/>
            <person name="Tunlid A."/>
        </authorList>
    </citation>
    <scope>NUCLEOTIDE SEQUENCE [LARGE SCALE GENOMIC DNA]</scope>
    <source>
        <strain evidence="2 3">CBS 102.39</strain>
    </source>
</reference>
<dbReference type="Proteomes" id="UP000521872">
    <property type="component" value="Unassembled WGS sequence"/>
</dbReference>
<sequence>MCVTSVLVALDDELGPGYQWTGSRTCLIWQVQPTRALVASDHFARTITNTLSHTTPPPPPPLSPTPSQHHHPATPAPHSERSPDSQSQHPGNYPTSSISQATPPPAPSAQRVPPPRWVRGTGRG</sequence>
<accession>A0A8H4QJC2</accession>
<proteinExistence type="predicted"/>
<protein>
    <submittedName>
        <fullName evidence="2">Uncharacterized protein</fullName>
    </submittedName>
</protein>
<feature type="compositionally biased region" description="Pro residues" evidence="1">
    <location>
        <begin position="102"/>
        <end position="116"/>
    </location>
</feature>
<keyword evidence="3" id="KW-1185">Reference proteome</keyword>
<feature type="region of interest" description="Disordered" evidence="1">
    <location>
        <begin position="48"/>
        <end position="124"/>
    </location>
</feature>
<evidence type="ECO:0000256" key="1">
    <source>
        <dbReference type="SAM" id="MobiDB-lite"/>
    </source>
</evidence>
<name>A0A8H4QJC2_9AGAR</name>
<evidence type="ECO:0000313" key="3">
    <source>
        <dbReference type="Proteomes" id="UP000521872"/>
    </source>
</evidence>
<feature type="compositionally biased region" description="Pro residues" evidence="1">
    <location>
        <begin position="55"/>
        <end position="64"/>
    </location>
</feature>
<dbReference type="AlphaFoldDB" id="A0A8H4QJC2"/>
<dbReference type="EMBL" id="JAACJL010000057">
    <property type="protein sequence ID" value="KAF4611407.1"/>
    <property type="molecule type" value="Genomic_DNA"/>
</dbReference>
<comment type="caution">
    <text evidence="2">The sequence shown here is derived from an EMBL/GenBank/DDBJ whole genome shotgun (WGS) entry which is preliminary data.</text>
</comment>
<organism evidence="2 3">
    <name type="scientific">Agrocybe pediades</name>
    <dbReference type="NCBI Taxonomy" id="84607"/>
    <lineage>
        <taxon>Eukaryota</taxon>
        <taxon>Fungi</taxon>
        <taxon>Dikarya</taxon>
        <taxon>Basidiomycota</taxon>
        <taxon>Agaricomycotina</taxon>
        <taxon>Agaricomycetes</taxon>
        <taxon>Agaricomycetidae</taxon>
        <taxon>Agaricales</taxon>
        <taxon>Agaricineae</taxon>
        <taxon>Strophariaceae</taxon>
        <taxon>Agrocybe</taxon>
    </lineage>
</organism>
<gene>
    <name evidence="2" type="ORF">D9613_004312</name>
</gene>